<dbReference type="InterPro" id="IPR046520">
    <property type="entry name" value="DUF6697"/>
</dbReference>
<feature type="domain" description="DUF6697" evidence="2">
    <location>
        <begin position="256"/>
        <end position="427"/>
    </location>
</feature>
<accession>A0AAD6YQR1</accession>
<name>A0AAD6YQR1_9AGAR</name>
<dbReference type="Proteomes" id="UP001219525">
    <property type="component" value="Unassembled WGS sequence"/>
</dbReference>
<feature type="region of interest" description="Disordered" evidence="1">
    <location>
        <begin position="116"/>
        <end position="201"/>
    </location>
</feature>
<evidence type="ECO:0000313" key="3">
    <source>
        <dbReference type="EMBL" id="KAJ7226685.1"/>
    </source>
</evidence>
<sequence length="518" mass="56488">MSLDASLDRKVKAEPATTLSLEPTQNPAMEIAVLKALLARKANELVDIEIKYEKKLLAVQTRVKSLEIQRAADAAKIESLEAQIPGNEVGLAGTRSSVAQSKKASSSQVIEYLEVVDSDEEDGDKAEASPTSAVQTPKPPQKQPAPASTWSERLLHSRRAPDPVIKSPTPSANGTLLPAESGSSPMPTPNDRSTSTADVPVKEESFDVKIKTEGGSDQFKRVSLVKSEDGKFDIWNVDSFGLRPAVELDTKYTRGFHRKVIGDAFGGGRQECFHHWNLKPGQEDQPFVTLKRTWCHSLPTKPGAHGIAFCDLTDSPLGSQPLNFFVGEGGNDWRLIGTYNFVRGGEIAPSQTSLIPASVVECWVKGTLKTCGGKAKVDAANATLDDSRKISLSYESVLRATRDGRLVIPFAVLECVGYPEAWFERLLYYEEHPKPDKAHKAPGTPRKRRAAKAGKQAVAKRLQKGKRTVKEESDSDSSGEEFDDGDSDDSDFEGPRRIAALPRTRTSPRKARATSVEI</sequence>
<dbReference type="EMBL" id="JARJCW010000003">
    <property type="protein sequence ID" value="KAJ7226685.1"/>
    <property type="molecule type" value="Genomic_DNA"/>
</dbReference>
<feature type="compositionally biased region" description="Polar residues" evidence="1">
    <location>
        <begin position="181"/>
        <end position="197"/>
    </location>
</feature>
<evidence type="ECO:0000256" key="1">
    <source>
        <dbReference type="SAM" id="MobiDB-lite"/>
    </source>
</evidence>
<proteinExistence type="predicted"/>
<feature type="compositionally biased region" description="Acidic residues" evidence="1">
    <location>
        <begin position="473"/>
        <end position="492"/>
    </location>
</feature>
<keyword evidence="4" id="KW-1185">Reference proteome</keyword>
<organism evidence="3 4">
    <name type="scientific">Mycena pura</name>
    <dbReference type="NCBI Taxonomy" id="153505"/>
    <lineage>
        <taxon>Eukaryota</taxon>
        <taxon>Fungi</taxon>
        <taxon>Dikarya</taxon>
        <taxon>Basidiomycota</taxon>
        <taxon>Agaricomycotina</taxon>
        <taxon>Agaricomycetes</taxon>
        <taxon>Agaricomycetidae</taxon>
        <taxon>Agaricales</taxon>
        <taxon>Marasmiineae</taxon>
        <taxon>Mycenaceae</taxon>
        <taxon>Mycena</taxon>
    </lineage>
</organism>
<feature type="region of interest" description="Disordered" evidence="1">
    <location>
        <begin position="434"/>
        <end position="518"/>
    </location>
</feature>
<reference evidence="3" key="1">
    <citation type="submission" date="2023-03" db="EMBL/GenBank/DDBJ databases">
        <title>Massive genome expansion in bonnet fungi (Mycena s.s.) driven by repeated elements and novel gene families across ecological guilds.</title>
        <authorList>
            <consortium name="Lawrence Berkeley National Laboratory"/>
            <person name="Harder C.B."/>
            <person name="Miyauchi S."/>
            <person name="Viragh M."/>
            <person name="Kuo A."/>
            <person name="Thoen E."/>
            <person name="Andreopoulos B."/>
            <person name="Lu D."/>
            <person name="Skrede I."/>
            <person name="Drula E."/>
            <person name="Henrissat B."/>
            <person name="Morin E."/>
            <person name="Kohler A."/>
            <person name="Barry K."/>
            <person name="LaButti K."/>
            <person name="Morin E."/>
            <person name="Salamov A."/>
            <person name="Lipzen A."/>
            <person name="Mereny Z."/>
            <person name="Hegedus B."/>
            <person name="Baldrian P."/>
            <person name="Stursova M."/>
            <person name="Weitz H."/>
            <person name="Taylor A."/>
            <person name="Grigoriev I.V."/>
            <person name="Nagy L.G."/>
            <person name="Martin F."/>
            <person name="Kauserud H."/>
        </authorList>
    </citation>
    <scope>NUCLEOTIDE SEQUENCE</scope>
    <source>
        <strain evidence="3">9144</strain>
    </source>
</reference>
<gene>
    <name evidence="3" type="ORF">GGX14DRAFT_626738</name>
</gene>
<comment type="caution">
    <text evidence="3">The sequence shown here is derived from an EMBL/GenBank/DDBJ whole genome shotgun (WGS) entry which is preliminary data.</text>
</comment>
<evidence type="ECO:0000259" key="2">
    <source>
        <dbReference type="Pfam" id="PF20411"/>
    </source>
</evidence>
<dbReference type="Pfam" id="PF20411">
    <property type="entry name" value="DUF6697"/>
    <property type="match status" value="1"/>
</dbReference>
<protein>
    <recommendedName>
        <fullName evidence="2">DUF6697 domain-containing protein</fullName>
    </recommendedName>
</protein>
<evidence type="ECO:0000313" key="4">
    <source>
        <dbReference type="Proteomes" id="UP001219525"/>
    </source>
</evidence>
<dbReference type="AlphaFoldDB" id="A0AAD6YQR1"/>